<dbReference type="RefSeq" id="WP_063480130.1">
    <property type="nucleotide sequence ID" value="NZ_CP147845.1"/>
</dbReference>
<evidence type="ECO:0000313" key="2">
    <source>
        <dbReference type="Proteomes" id="UP000076796"/>
    </source>
</evidence>
<accession>A0A163EQM8</accession>
<comment type="caution">
    <text evidence="1">The sequence shown here is derived from an EMBL/GenBank/DDBJ whole genome shotgun (WGS) entry which is preliminary data.</text>
</comment>
<dbReference type="EMBL" id="LWMH01000002">
    <property type="protein sequence ID" value="KZS43949.1"/>
    <property type="molecule type" value="Genomic_DNA"/>
</dbReference>
<gene>
    <name evidence="1" type="ORF">AWU65_28140</name>
</gene>
<evidence type="ECO:0000313" key="1">
    <source>
        <dbReference type="EMBL" id="KZS43949.1"/>
    </source>
</evidence>
<name>A0A163EQM8_9BACL</name>
<proteinExistence type="predicted"/>
<dbReference type="AlphaFoldDB" id="A0A163EQM8"/>
<dbReference type="GeneID" id="97554489"/>
<protein>
    <submittedName>
        <fullName evidence="1">Uncharacterized protein</fullName>
    </submittedName>
</protein>
<organism evidence="1 2">
    <name type="scientific">Paenibacillus glucanolyticus</name>
    <dbReference type="NCBI Taxonomy" id="59843"/>
    <lineage>
        <taxon>Bacteria</taxon>
        <taxon>Bacillati</taxon>
        <taxon>Bacillota</taxon>
        <taxon>Bacilli</taxon>
        <taxon>Bacillales</taxon>
        <taxon>Paenibacillaceae</taxon>
        <taxon>Paenibacillus</taxon>
    </lineage>
</organism>
<dbReference type="Proteomes" id="UP000076796">
    <property type="component" value="Unassembled WGS sequence"/>
</dbReference>
<reference evidence="1" key="1">
    <citation type="journal article" date="2016" name="Genome Announc.">
        <title>Draft genomes of two strains of Paenibacillus glucanolyticus with capability to degrade lignocellulose.</title>
        <authorList>
            <person name="Mathews S.L."/>
            <person name="Pawlak J."/>
            <person name="Grunden A.M."/>
        </authorList>
    </citation>
    <scope>NUCLEOTIDE SEQUENCE [LARGE SCALE GENOMIC DNA]</scope>
    <source>
        <strain evidence="1">SLM1</strain>
    </source>
</reference>
<sequence>MKIQIPTKLPLLDLIRYLKDIGWSIAEHPNDKLIVFRGPLNDFGKPLEIAIPKNDEYQDYNSRVQDALRIIGILNGKGIQEIVNEILLTSHDVFKVRILDTGDYTNSIPLPYATNSLRNIKDLFVYGACSEQVSLPYFDKPLQVGINHAHLCRFGHTFEGSFGLAIRSPIINDYIQIEMFEERAALPFERKVMERIIRGIELLNQSVKADNGDILVNSYDVAFNSRMCESLLELSANKLIRIGLDIEWSPKFEVSDDIKGKNGWILSEASYKVLEYAAEELNKIEPYNETVVGNIVTLHSNKNPMSDEDFLRQATIKHEIDGKKVLIKLDLDKKNYAIAYEAHGKGVPIKASGILFKKGNTWRMIDVTGVSILKNE</sequence>
<keyword evidence="2" id="KW-1185">Reference proteome</keyword>
<dbReference type="OrthoDB" id="9784365at2"/>